<dbReference type="EMBL" id="JAQQWP010000003">
    <property type="protein sequence ID" value="KAK8123727.1"/>
    <property type="molecule type" value="Genomic_DNA"/>
</dbReference>
<evidence type="ECO:0000313" key="3">
    <source>
        <dbReference type="Proteomes" id="UP001392437"/>
    </source>
</evidence>
<dbReference type="Pfam" id="PF05368">
    <property type="entry name" value="NmrA"/>
    <property type="match status" value="1"/>
</dbReference>
<dbReference type="AlphaFoldDB" id="A0AAW0R482"/>
<dbReference type="SUPFAM" id="SSF51735">
    <property type="entry name" value="NAD(P)-binding Rossmann-fold domains"/>
    <property type="match status" value="1"/>
</dbReference>
<name>A0AAW0R482_9PEZI</name>
<organism evidence="2 3">
    <name type="scientific">Apiospora kogelbergensis</name>
    <dbReference type="NCBI Taxonomy" id="1337665"/>
    <lineage>
        <taxon>Eukaryota</taxon>
        <taxon>Fungi</taxon>
        <taxon>Dikarya</taxon>
        <taxon>Ascomycota</taxon>
        <taxon>Pezizomycotina</taxon>
        <taxon>Sordariomycetes</taxon>
        <taxon>Xylariomycetidae</taxon>
        <taxon>Amphisphaeriales</taxon>
        <taxon>Apiosporaceae</taxon>
        <taxon>Apiospora</taxon>
    </lineage>
</organism>
<dbReference type="Proteomes" id="UP001392437">
    <property type="component" value="Unassembled WGS sequence"/>
</dbReference>
<sequence>MTHTPIHVTVLPASTQSGKATIRALLDAPEKPLVRGIYRDTSKAPDEFTNNPRFDAARGDIDLWAGLDFRGSDVVFYNPPPTFDGRDASLFATQAANNVLATLKRVPSVKRLVISSAMGSQYERGTGILRLNHVTDTILKNAVSEVVVVKPAYYYHTWISAAKIKESGTLRIESPLEDPEYKVPMVSVEDIGKCCAGYLLNRDGTSKPGVRSVDLHGPRSYSSRDVHQAIEKVTGKKWELVNISKGELAESFGKKVPEKYVQDFVEMITAVLPGGVLAGGPRRRERYRQGYSRAGRCPAENGVRTVNLQVGD</sequence>
<dbReference type="InterPro" id="IPR036291">
    <property type="entry name" value="NAD(P)-bd_dom_sf"/>
</dbReference>
<keyword evidence="3" id="KW-1185">Reference proteome</keyword>
<dbReference type="PANTHER" id="PTHR43162:SF1">
    <property type="entry name" value="PRESTALK A DIFFERENTIATION PROTEIN A"/>
    <property type="match status" value="1"/>
</dbReference>
<gene>
    <name evidence="2" type="ORF">PG999_003645</name>
</gene>
<feature type="domain" description="NmrA-like" evidence="1">
    <location>
        <begin position="8"/>
        <end position="268"/>
    </location>
</feature>
<dbReference type="InterPro" id="IPR008030">
    <property type="entry name" value="NmrA-like"/>
</dbReference>
<dbReference type="Gene3D" id="3.90.25.10">
    <property type="entry name" value="UDP-galactose 4-epimerase, domain 1"/>
    <property type="match status" value="1"/>
</dbReference>
<proteinExistence type="predicted"/>
<dbReference type="Gene3D" id="3.40.50.720">
    <property type="entry name" value="NAD(P)-binding Rossmann-like Domain"/>
    <property type="match status" value="1"/>
</dbReference>
<reference evidence="2 3" key="1">
    <citation type="submission" date="2023-01" db="EMBL/GenBank/DDBJ databases">
        <title>Analysis of 21 Apiospora genomes using comparative genomics revels a genus with tremendous synthesis potential of carbohydrate active enzymes and secondary metabolites.</title>
        <authorList>
            <person name="Sorensen T."/>
        </authorList>
    </citation>
    <scope>NUCLEOTIDE SEQUENCE [LARGE SCALE GENOMIC DNA]</scope>
    <source>
        <strain evidence="2 3">CBS 117206</strain>
    </source>
</reference>
<protein>
    <recommendedName>
        <fullName evidence="1">NmrA-like domain-containing protein</fullName>
    </recommendedName>
</protein>
<evidence type="ECO:0000259" key="1">
    <source>
        <dbReference type="Pfam" id="PF05368"/>
    </source>
</evidence>
<dbReference type="InterPro" id="IPR051604">
    <property type="entry name" value="Ergot_Alk_Oxidoreductase"/>
</dbReference>
<dbReference type="PANTHER" id="PTHR43162">
    <property type="match status" value="1"/>
</dbReference>
<evidence type="ECO:0000313" key="2">
    <source>
        <dbReference type="EMBL" id="KAK8123727.1"/>
    </source>
</evidence>
<comment type="caution">
    <text evidence="2">The sequence shown here is derived from an EMBL/GenBank/DDBJ whole genome shotgun (WGS) entry which is preliminary data.</text>
</comment>
<accession>A0AAW0R482</accession>